<keyword evidence="2" id="KW-0539">Nucleus</keyword>
<feature type="compositionally biased region" description="Polar residues" evidence="4">
    <location>
        <begin position="438"/>
        <end position="457"/>
    </location>
</feature>
<comment type="subcellular location">
    <subcellularLocation>
        <location evidence="1">Nucleus</location>
    </subcellularLocation>
</comment>
<comment type="caution">
    <text evidence="6">The sequence shown here is derived from an EMBL/GenBank/DDBJ whole genome shotgun (WGS) entry which is preliminary data.</text>
</comment>
<feature type="region of interest" description="Disordered" evidence="4">
    <location>
        <begin position="430"/>
        <end position="466"/>
    </location>
</feature>
<evidence type="ECO:0000313" key="7">
    <source>
        <dbReference type="Proteomes" id="UP001620645"/>
    </source>
</evidence>
<feature type="domain" description="WHIM2" evidence="5">
    <location>
        <begin position="614"/>
        <end position="744"/>
    </location>
</feature>
<dbReference type="EMBL" id="JBICCN010000086">
    <property type="protein sequence ID" value="KAL3094720.1"/>
    <property type="molecule type" value="Genomic_DNA"/>
</dbReference>
<feature type="compositionally biased region" description="Basic and acidic residues" evidence="4">
    <location>
        <begin position="19"/>
        <end position="32"/>
    </location>
</feature>
<evidence type="ECO:0000256" key="4">
    <source>
        <dbReference type="SAM" id="MobiDB-lite"/>
    </source>
</evidence>
<dbReference type="Proteomes" id="UP001620645">
    <property type="component" value="Unassembled WGS sequence"/>
</dbReference>
<feature type="compositionally biased region" description="Polar residues" evidence="4">
    <location>
        <begin position="89"/>
        <end position="98"/>
    </location>
</feature>
<dbReference type="Pfam" id="PF15613">
    <property type="entry name" value="WSD"/>
    <property type="match status" value="1"/>
</dbReference>
<keyword evidence="3" id="KW-0175">Coiled coil</keyword>
<gene>
    <name evidence="6" type="ORF">niasHS_006015</name>
</gene>
<evidence type="ECO:0000256" key="3">
    <source>
        <dbReference type="SAM" id="Coils"/>
    </source>
</evidence>
<dbReference type="InterPro" id="IPR028941">
    <property type="entry name" value="WHIM2_dom"/>
</dbReference>
<reference evidence="6 7" key="1">
    <citation type="submission" date="2024-10" db="EMBL/GenBank/DDBJ databases">
        <authorList>
            <person name="Kim D."/>
        </authorList>
    </citation>
    <scope>NUCLEOTIDE SEQUENCE [LARGE SCALE GENOMIC DNA]</scope>
    <source>
        <strain evidence="6">Taebaek</strain>
    </source>
</reference>
<evidence type="ECO:0000256" key="1">
    <source>
        <dbReference type="ARBA" id="ARBA00004123"/>
    </source>
</evidence>
<protein>
    <recommendedName>
        <fullName evidence="5">WHIM2 domain-containing protein</fullName>
    </recommendedName>
</protein>
<name>A0ABD2JW13_HETSC</name>
<organism evidence="6 7">
    <name type="scientific">Heterodera schachtii</name>
    <name type="common">Sugarbeet cyst nematode worm</name>
    <name type="synonym">Tylenchus schachtii</name>
    <dbReference type="NCBI Taxonomy" id="97005"/>
    <lineage>
        <taxon>Eukaryota</taxon>
        <taxon>Metazoa</taxon>
        <taxon>Ecdysozoa</taxon>
        <taxon>Nematoda</taxon>
        <taxon>Chromadorea</taxon>
        <taxon>Rhabditida</taxon>
        <taxon>Tylenchina</taxon>
        <taxon>Tylenchomorpha</taxon>
        <taxon>Tylenchoidea</taxon>
        <taxon>Heteroderidae</taxon>
        <taxon>Heteroderinae</taxon>
        <taxon>Heterodera</taxon>
    </lineage>
</organism>
<feature type="region of interest" description="Disordered" evidence="4">
    <location>
        <begin position="76"/>
        <end position="148"/>
    </location>
</feature>
<feature type="compositionally biased region" description="Low complexity" evidence="4">
    <location>
        <begin position="109"/>
        <end position="133"/>
    </location>
</feature>
<feature type="coiled-coil region" evidence="3">
    <location>
        <begin position="520"/>
        <end position="554"/>
    </location>
</feature>
<dbReference type="PANTHER" id="PTHR32075:SF6">
    <property type="entry name" value="ISWI CHROMATIN-REMODELING COMPLEX SUBUNIT YPL216W-RELATED"/>
    <property type="match status" value="1"/>
</dbReference>
<keyword evidence="7" id="KW-1185">Reference proteome</keyword>
<sequence length="771" mass="87930">MGKIKLIWPTVAEELQTSAERRRLQRDREQRTKARMAGTDRTSTTPDENSKPMELTDKGKTPRLKQQTLSRFFGTMTKNSAPTPVPPMGQQQWQNNTDLKQKQPRKRSSPGSLSTSSSSSIIAITSTSPTAVSDSISPPCRPLKTTVPTNSKATKLDNAEEMLAKADNEQRRVQRFVNRLKKSFNELDRESLAKNLAFTTVRLDNDGVDKIQNPFLRYLVQMELAKKERETKMRGIPMAERKEFRRMFDETKMPKANPHFDQLLISFKSGKYEDSVVLEPEQFTKVVQLQPVFTTNQQQIGQHFGRALALTQFIHSHVDFLSGKNKHNKGIRRISAEKLLTSMAADGSMGYMENVLPVLRLFTTFLTDINKAELKSTALSEPDVQQVPVCSLRSRPIKRVVSPTMEQTEQNLLDVVKKLLTFTDILNHGDGDDDRTSSRNNVVTSPTKSRPLNSDNTDGFVGDGNNEKATKSDKFFDVRTQLDDLNICSFNQLSFHAQLTILEQFVEQIQSTDSFNIYIKNHCTEELAEVQQRKATLERDLAEVRTQLALLEKDMTVPNEKPVDLSLMSRKQSAEYNANLKKFTALKTDINLFEQKLNETEKKCRILKINNKCRVEPLGQDRFHRFYWFFAGSADGYAVFVQQQQKCCPSYIDVKEIGTQCTSSKTGPKKRIKKEDKVDENDDELFIQRLTENVEGRSPCSTAERYCSTECWWCIQNIAQLDLLIDTLTSRGLREHRLKRQLNAFRDLIEEGMGKVEQATDNDNSKENCGG</sequence>
<proteinExistence type="predicted"/>
<feature type="compositionally biased region" description="Basic and acidic residues" evidence="4">
    <location>
        <begin position="48"/>
        <end position="60"/>
    </location>
</feature>
<feature type="coiled-coil region" evidence="3">
    <location>
        <begin position="149"/>
        <end position="179"/>
    </location>
</feature>
<evidence type="ECO:0000259" key="5">
    <source>
        <dbReference type="Pfam" id="PF15613"/>
    </source>
</evidence>
<feature type="region of interest" description="Disordered" evidence="4">
    <location>
        <begin position="18"/>
        <end position="64"/>
    </location>
</feature>
<evidence type="ECO:0000313" key="6">
    <source>
        <dbReference type="EMBL" id="KAL3094720.1"/>
    </source>
</evidence>
<dbReference type="GO" id="GO:0005634">
    <property type="term" value="C:nucleus"/>
    <property type="evidence" value="ECO:0007669"/>
    <property type="project" value="UniProtKB-SubCell"/>
</dbReference>
<dbReference type="AlphaFoldDB" id="A0ABD2JW13"/>
<dbReference type="PANTHER" id="PTHR32075">
    <property type="entry name" value="ISWI CHROMATIN-REMODELING COMPLEX SUBUNIT YPL216W-RELATED"/>
    <property type="match status" value="1"/>
</dbReference>
<feature type="coiled-coil region" evidence="3">
    <location>
        <begin position="583"/>
        <end position="610"/>
    </location>
</feature>
<evidence type="ECO:0000256" key="2">
    <source>
        <dbReference type="ARBA" id="ARBA00023242"/>
    </source>
</evidence>
<accession>A0ABD2JW13</accession>